<dbReference type="OrthoDB" id="9794365at2"/>
<dbReference type="RefSeq" id="WP_145272364.1">
    <property type="nucleotide sequence ID" value="NZ_CP036426.1"/>
</dbReference>
<evidence type="ECO:0000313" key="13">
    <source>
        <dbReference type="Proteomes" id="UP000317835"/>
    </source>
</evidence>
<organism evidence="12 13">
    <name type="scientific">Tautonia plasticadhaerens</name>
    <dbReference type="NCBI Taxonomy" id="2527974"/>
    <lineage>
        <taxon>Bacteria</taxon>
        <taxon>Pseudomonadati</taxon>
        <taxon>Planctomycetota</taxon>
        <taxon>Planctomycetia</taxon>
        <taxon>Isosphaerales</taxon>
        <taxon>Isosphaeraceae</taxon>
        <taxon>Tautonia</taxon>
    </lineage>
</organism>
<evidence type="ECO:0000313" key="12">
    <source>
        <dbReference type="EMBL" id="QDV36243.1"/>
    </source>
</evidence>
<keyword evidence="3 9" id="KW-0813">Transport</keyword>
<evidence type="ECO:0000256" key="2">
    <source>
        <dbReference type="ARBA" id="ARBA00007783"/>
    </source>
</evidence>
<evidence type="ECO:0000256" key="7">
    <source>
        <dbReference type="ARBA" id="ARBA00022989"/>
    </source>
</evidence>
<dbReference type="PANTHER" id="PTHR30413:SF8">
    <property type="entry name" value="TRANSPORT PERMEASE PROTEIN"/>
    <property type="match status" value="1"/>
</dbReference>
<dbReference type="PROSITE" id="PS51012">
    <property type="entry name" value="ABC_TM2"/>
    <property type="match status" value="1"/>
</dbReference>
<feature type="transmembrane region" description="Helical" evidence="9">
    <location>
        <begin position="226"/>
        <end position="242"/>
    </location>
</feature>
<dbReference type="KEGG" id="tpla:ElP_41620"/>
<feature type="region of interest" description="Disordered" evidence="10">
    <location>
        <begin position="1"/>
        <end position="29"/>
    </location>
</feature>
<evidence type="ECO:0000256" key="1">
    <source>
        <dbReference type="ARBA" id="ARBA00004429"/>
    </source>
</evidence>
<keyword evidence="5" id="KW-0997">Cell inner membrane</keyword>
<evidence type="ECO:0000256" key="6">
    <source>
        <dbReference type="ARBA" id="ARBA00022692"/>
    </source>
</evidence>
<comment type="similarity">
    <text evidence="2 9">Belongs to the ABC-2 integral membrane protein family.</text>
</comment>
<dbReference type="EMBL" id="CP036426">
    <property type="protein sequence ID" value="QDV36243.1"/>
    <property type="molecule type" value="Genomic_DNA"/>
</dbReference>
<evidence type="ECO:0000256" key="5">
    <source>
        <dbReference type="ARBA" id="ARBA00022519"/>
    </source>
</evidence>
<keyword evidence="8 9" id="KW-0472">Membrane</keyword>
<comment type="subcellular location">
    <subcellularLocation>
        <location evidence="1">Cell inner membrane</location>
        <topology evidence="1">Multi-pass membrane protein</topology>
    </subcellularLocation>
    <subcellularLocation>
        <location evidence="9">Cell membrane</location>
        <topology evidence="9">Multi-pass membrane protein</topology>
    </subcellularLocation>
</comment>
<proteinExistence type="inferred from homology"/>
<evidence type="ECO:0000256" key="8">
    <source>
        <dbReference type="ARBA" id="ARBA00023136"/>
    </source>
</evidence>
<evidence type="ECO:0000256" key="4">
    <source>
        <dbReference type="ARBA" id="ARBA00022475"/>
    </source>
</evidence>
<feature type="transmembrane region" description="Helical" evidence="9">
    <location>
        <begin position="80"/>
        <end position="100"/>
    </location>
</feature>
<keyword evidence="13" id="KW-1185">Reference proteome</keyword>
<dbReference type="Pfam" id="PF01061">
    <property type="entry name" value="ABC2_membrane"/>
    <property type="match status" value="1"/>
</dbReference>
<evidence type="ECO:0000256" key="10">
    <source>
        <dbReference type="SAM" id="MobiDB-lite"/>
    </source>
</evidence>
<sequence>MIDHLAKQPTFAGEQPATRTDPGGPIAPESPLPVVVYTAQAKIRHPAHMIRELVDDFVKGRELGWRLFLRNLQGQYRQTFLGYVWAVLPPLMTTLIWVVLQSFRVVNFEAPAGVPYVVYVLTGTILWQSFIKALEAPISSINQGREMLVKLNFPRESLLIAGLAQVLFNFVMQVILLVVVMAVMRVPVPPTAPLFLLGTAMLIALGLGLGLVLAPVGLLYQDVQRAITTFAPFLMYLTPVLYQPPQSGTARLLLWANPMAPTLNAARDWLLIGPTPYLAGFLAYSALGLILTLVGVLVLRASMPFLIERMGS</sequence>
<name>A0A518H5Y5_9BACT</name>
<dbReference type="AlphaFoldDB" id="A0A518H5Y5"/>
<dbReference type="GO" id="GO:0015920">
    <property type="term" value="P:lipopolysaccharide transport"/>
    <property type="evidence" value="ECO:0007669"/>
    <property type="project" value="TreeGrafter"/>
</dbReference>
<keyword evidence="4 9" id="KW-1003">Cell membrane</keyword>
<keyword evidence="7 9" id="KW-1133">Transmembrane helix</keyword>
<feature type="transmembrane region" description="Helical" evidence="9">
    <location>
        <begin position="277"/>
        <end position="299"/>
    </location>
</feature>
<evidence type="ECO:0000256" key="9">
    <source>
        <dbReference type="RuleBase" id="RU361157"/>
    </source>
</evidence>
<feature type="transmembrane region" description="Helical" evidence="9">
    <location>
        <begin position="195"/>
        <end position="219"/>
    </location>
</feature>
<dbReference type="GO" id="GO:0140359">
    <property type="term" value="F:ABC-type transporter activity"/>
    <property type="evidence" value="ECO:0007669"/>
    <property type="project" value="InterPro"/>
</dbReference>
<protein>
    <recommendedName>
        <fullName evidence="9">Transport permease protein</fullName>
    </recommendedName>
</protein>
<gene>
    <name evidence="12" type="ORF">ElP_41620</name>
</gene>
<dbReference type="PANTHER" id="PTHR30413">
    <property type="entry name" value="INNER MEMBRANE TRANSPORT PERMEASE"/>
    <property type="match status" value="1"/>
</dbReference>
<dbReference type="InterPro" id="IPR047817">
    <property type="entry name" value="ABC2_TM_bact-type"/>
</dbReference>
<accession>A0A518H5Y5</accession>
<keyword evidence="6 9" id="KW-0812">Transmembrane</keyword>
<dbReference type="GO" id="GO:0005886">
    <property type="term" value="C:plasma membrane"/>
    <property type="evidence" value="ECO:0007669"/>
    <property type="project" value="UniProtKB-SubCell"/>
</dbReference>
<dbReference type="Proteomes" id="UP000317835">
    <property type="component" value="Chromosome"/>
</dbReference>
<feature type="domain" description="ABC transmembrane type-2" evidence="11">
    <location>
        <begin position="81"/>
        <end position="302"/>
    </location>
</feature>
<feature type="transmembrane region" description="Helical" evidence="9">
    <location>
        <begin position="116"/>
        <end position="138"/>
    </location>
</feature>
<reference evidence="12 13" key="1">
    <citation type="submission" date="2019-02" db="EMBL/GenBank/DDBJ databases">
        <title>Deep-cultivation of Planctomycetes and their phenomic and genomic characterization uncovers novel biology.</title>
        <authorList>
            <person name="Wiegand S."/>
            <person name="Jogler M."/>
            <person name="Boedeker C."/>
            <person name="Pinto D."/>
            <person name="Vollmers J."/>
            <person name="Rivas-Marin E."/>
            <person name="Kohn T."/>
            <person name="Peeters S.H."/>
            <person name="Heuer A."/>
            <person name="Rast P."/>
            <person name="Oberbeckmann S."/>
            <person name="Bunk B."/>
            <person name="Jeske O."/>
            <person name="Meyerdierks A."/>
            <person name="Storesund J.E."/>
            <person name="Kallscheuer N."/>
            <person name="Luecker S."/>
            <person name="Lage O.M."/>
            <person name="Pohl T."/>
            <person name="Merkel B.J."/>
            <person name="Hornburger P."/>
            <person name="Mueller R.-W."/>
            <person name="Bruemmer F."/>
            <person name="Labrenz M."/>
            <person name="Spormann A.M."/>
            <person name="Op den Camp H."/>
            <person name="Overmann J."/>
            <person name="Amann R."/>
            <person name="Jetten M.S.M."/>
            <person name="Mascher T."/>
            <person name="Medema M.H."/>
            <person name="Devos D.P."/>
            <person name="Kaster A.-K."/>
            <person name="Ovreas L."/>
            <person name="Rohde M."/>
            <person name="Galperin M.Y."/>
            <person name="Jogler C."/>
        </authorList>
    </citation>
    <scope>NUCLEOTIDE SEQUENCE [LARGE SCALE GENOMIC DNA]</scope>
    <source>
        <strain evidence="12 13">ElP</strain>
    </source>
</reference>
<dbReference type="InterPro" id="IPR013525">
    <property type="entry name" value="ABC2_TM"/>
</dbReference>
<evidence type="ECO:0000259" key="11">
    <source>
        <dbReference type="PROSITE" id="PS51012"/>
    </source>
</evidence>
<evidence type="ECO:0000256" key="3">
    <source>
        <dbReference type="ARBA" id="ARBA00022448"/>
    </source>
</evidence>
<feature type="transmembrane region" description="Helical" evidence="9">
    <location>
        <begin position="158"/>
        <end position="183"/>
    </location>
</feature>